<evidence type="ECO:0000256" key="1">
    <source>
        <dbReference type="ARBA" id="ARBA00012528"/>
    </source>
</evidence>
<dbReference type="PROSITE" id="PS50887">
    <property type="entry name" value="GGDEF"/>
    <property type="match status" value="1"/>
</dbReference>
<comment type="caution">
    <text evidence="3">The sequence shown here is derived from an EMBL/GenBank/DDBJ whole genome shotgun (WGS) entry which is preliminary data.</text>
</comment>
<dbReference type="Pfam" id="PF00990">
    <property type="entry name" value="GGDEF"/>
    <property type="match status" value="1"/>
</dbReference>
<dbReference type="GO" id="GO:0043709">
    <property type="term" value="P:cell adhesion involved in single-species biofilm formation"/>
    <property type="evidence" value="ECO:0007669"/>
    <property type="project" value="TreeGrafter"/>
</dbReference>
<dbReference type="InterPro" id="IPR050469">
    <property type="entry name" value="Diguanylate_Cyclase"/>
</dbReference>
<reference evidence="3 4" key="1">
    <citation type="submission" date="2020-08" db="EMBL/GenBank/DDBJ databases">
        <title>Genomic Encyclopedia of Type Strains, Phase IV (KMG-IV): sequencing the most valuable type-strain genomes for metagenomic binning, comparative biology and taxonomic classification.</title>
        <authorList>
            <person name="Goeker M."/>
        </authorList>
    </citation>
    <scope>NUCLEOTIDE SEQUENCE [LARGE SCALE GENOMIC DNA]</scope>
    <source>
        <strain evidence="3 4">DSM 102238</strain>
    </source>
</reference>
<evidence type="ECO:0000259" key="2">
    <source>
        <dbReference type="PROSITE" id="PS50887"/>
    </source>
</evidence>
<dbReference type="EMBL" id="JACIEK010000010">
    <property type="protein sequence ID" value="MBB3999469.1"/>
    <property type="molecule type" value="Genomic_DNA"/>
</dbReference>
<dbReference type="Proteomes" id="UP000542776">
    <property type="component" value="Unassembled WGS sequence"/>
</dbReference>
<evidence type="ECO:0000313" key="3">
    <source>
        <dbReference type="EMBL" id="MBB3999469.1"/>
    </source>
</evidence>
<dbReference type="Gene3D" id="3.30.70.270">
    <property type="match status" value="1"/>
</dbReference>
<keyword evidence="4" id="KW-1185">Reference proteome</keyword>
<dbReference type="PANTHER" id="PTHR45138">
    <property type="entry name" value="REGULATORY COMPONENTS OF SENSORY TRANSDUCTION SYSTEM"/>
    <property type="match status" value="1"/>
</dbReference>
<protein>
    <recommendedName>
        <fullName evidence="1">diguanylate cyclase</fullName>
        <ecNumber evidence="1">2.7.7.65</ecNumber>
    </recommendedName>
</protein>
<dbReference type="GO" id="GO:0052621">
    <property type="term" value="F:diguanylate cyclase activity"/>
    <property type="evidence" value="ECO:0007669"/>
    <property type="project" value="UniProtKB-EC"/>
</dbReference>
<accession>A0A7W6H6H2</accession>
<proteinExistence type="predicted"/>
<dbReference type="CDD" id="cd01949">
    <property type="entry name" value="GGDEF"/>
    <property type="match status" value="1"/>
</dbReference>
<dbReference type="EC" id="2.7.7.65" evidence="1"/>
<dbReference type="AlphaFoldDB" id="A0A7W6H6H2"/>
<dbReference type="SUPFAM" id="SSF55073">
    <property type="entry name" value="Nucleotide cyclase"/>
    <property type="match status" value="1"/>
</dbReference>
<organism evidence="3 4">
    <name type="scientific">Aureimonas pseudogalii</name>
    <dbReference type="NCBI Taxonomy" id="1744844"/>
    <lineage>
        <taxon>Bacteria</taxon>
        <taxon>Pseudomonadati</taxon>
        <taxon>Pseudomonadota</taxon>
        <taxon>Alphaproteobacteria</taxon>
        <taxon>Hyphomicrobiales</taxon>
        <taxon>Aurantimonadaceae</taxon>
        <taxon>Aureimonas</taxon>
    </lineage>
</organism>
<gene>
    <name evidence="3" type="ORF">GGR04_003339</name>
</gene>
<name>A0A7W6H6H2_9HYPH</name>
<sequence length="300" mass="33462">MQTILGHIEALHHESGSLVCVYDPDDRVSYANPAFRSAFFLGHDERPLWCDLMRRNHRLGRGSRIDAPDFEGWLVATLSRRAKLAHRSFESDLVDGRWLWIVETTVASGWGMFVGSDITGLRLHDRALRKARDRALREAQTDDLTGVSNRRHMMSMLEAFVTGQAVGGFRHGCVCILDIDHFKRLNDTYGHQVGDEALIAVARCARATLPVKDAFGRLGGEEFILILPNRSLAEGRLVVEGLLDALRACRLSSLHPDLRLTTSVGMTEICMGDDARIVLSRADRLLYEAKAAGRDRLVCG</sequence>
<dbReference type="InterPro" id="IPR029787">
    <property type="entry name" value="Nucleotide_cyclase"/>
</dbReference>
<dbReference type="NCBIfam" id="TIGR00254">
    <property type="entry name" value="GGDEF"/>
    <property type="match status" value="1"/>
</dbReference>
<dbReference type="FunFam" id="3.30.70.270:FF:000001">
    <property type="entry name" value="Diguanylate cyclase domain protein"/>
    <property type="match status" value="1"/>
</dbReference>
<dbReference type="RefSeq" id="WP_183201017.1">
    <property type="nucleotide sequence ID" value="NZ_JACIEK010000010.1"/>
</dbReference>
<dbReference type="PANTHER" id="PTHR45138:SF24">
    <property type="entry name" value="DIGUANYLATE CYCLASE DGCC-RELATED"/>
    <property type="match status" value="1"/>
</dbReference>
<dbReference type="SMART" id="SM00267">
    <property type="entry name" value="GGDEF"/>
    <property type="match status" value="1"/>
</dbReference>
<dbReference type="InterPro" id="IPR000160">
    <property type="entry name" value="GGDEF_dom"/>
</dbReference>
<feature type="domain" description="GGDEF" evidence="2">
    <location>
        <begin position="170"/>
        <end position="300"/>
    </location>
</feature>
<dbReference type="GO" id="GO:0005886">
    <property type="term" value="C:plasma membrane"/>
    <property type="evidence" value="ECO:0007669"/>
    <property type="project" value="TreeGrafter"/>
</dbReference>
<dbReference type="GO" id="GO:1902201">
    <property type="term" value="P:negative regulation of bacterial-type flagellum-dependent cell motility"/>
    <property type="evidence" value="ECO:0007669"/>
    <property type="project" value="TreeGrafter"/>
</dbReference>
<evidence type="ECO:0000313" key="4">
    <source>
        <dbReference type="Proteomes" id="UP000542776"/>
    </source>
</evidence>
<dbReference type="InterPro" id="IPR043128">
    <property type="entry name" value="Rev_trsase/Diguanyl_cyclase"/>
</dbReference>